<dbReference type="InterPro" id="IPR022742">
    <property type="entry name" value="Hydrolase_4"/>
</dbReference>
<feature type="region of interest" description="Disordered" evidence="1">
    <location>
        <begin position="1"/>
        <end position="52"/>
    </location>
</feature>
<accession>U6M6Y9</accession>
<dbReference type="InterPro" id="IPR051044">
    <property type="entry name" value="MAG_DAG_Lipase"/>
</dbReference>
<gene>
    <name evidence="3" type="ORF">EMWEY_00004760</name>
</gene>
<organism evidence="3 4">
    <name type="scientific">Eimeria maxima</name>
    <name type="common">Coccidian parasite</name>
    <dbReference type="NCBI Taxonomy" id="5804"/>
    <lineage>
        <taxon>Eukaryota</taxon>
        <taxon>Sar</taxon>
        <taxon>Alveolata</taxon>
        <taxon>Apicomplexa</taxon>
        <taxon>Conoidasida</taxon>
        <taxon>Coccidia</taxon>
        <taxon>Eucoccidiorida</taxon>
        <taxon>Eimeriorina</taxon>
        <taxon>Eimeriidae</taxon>
        <taxon>Eimeria</taxon>
    </lineage>
</organism>
<keyword evidence="4" id="KW-1185">Reference proteome</keyword>
<dbReference type="VEuPathDB" id="ToxoDB:EMWEY_00004760"/>
<protein>
    <submittedName>
        <fullName evidence="3">Acylglycerol lipase, putative</fullName>
    </submittedName>
</protein>
<dbReference type="AlphaFoldDB" id="U6M6Y9"/>
<dbReference type="Pfam" id="PF12146">
    <property type="entry name" value="Hydrolase_4"/>
    <property type="match status" value="1"/>
</dbReference>
<dbReference type="OrthoDB" id="347651at2759"/>
<evidence type="ECO:0000313" key="4">
    <source>
        <dbReference type="Proteomes" id="UP000030763"/>
    </source>
</evidence>
<sequence>MAEVANSPPTGPPARQTAPTEKGPPGPTLIELDPSLVLVSGHNGAQDGGTSSAAAAPHAAAAAAAAAAATTAATGATTEVRVTEARRSSAAARMPYDRPRSRKLNRTSSNQCYVDMAGWLEAFPHMTFEDLGPGFSADSFTNSQGLKIATYAWRQQAQQQQPVAAVVLFHSYTSYALFDFLRHQPPISSSSSNQAPQQLQEEPDWVPKFPGSWVEGLYRLGMNVYAMDHQSHGRSEGWHQWRCIVSKFDYFVDDALQFLKEVVSKDPSLPADAPIILLGYSMGGNVVIQTLGRIYSGDRELALRKRVNQAVLLAPLIRIKLDWATQVMVRINRSLISCWLPNLRFSRADNSGDCPFLGWWYSRDPFTYSGRTKSRMVAALFDASRKLPRILSCFPPELKLLCLQGTHDQTVDFHSPLKLYETPVKLDLLYLCGWSHYVPKHSGADRLIGLVTAWLLKALAAKAQHLGSPRQKSLANEANGKRTEEDVGMPRLT</sequence>
<dbReference type="EMBL" id="HG720843">
    <property type="protein sequence ID" value="CDJ59791.1"/>
    <property type="molecule type" value="Genomic_DNA"/>
</dbReference>
<dbReference type="PANTHER" id="PTHR11614">
    <property type="entry name" value="PHOSPHOLIPASE-RELATED"/>
    <property type="match status" value="1"/>
</dbReference>
<feature type="domain" description="Serine aminopeptidase S33" evidence="2">
    <location>
        <begin position="215"/>
        <end position="421"/>
    </location>
</feature>
<feature type="region of interest" description="Disordered" evidence="1">
    <location>
        <begin position="72"/>
        <end position="104"/>
    </location>
</feature>
<dbReference type="Gene3D" id="3.40.50.1820">
    <property type="entry name" value="alpha/beta hydrolase"/>
    <property type="match status" value="1"/>
</dbReference>
<evidence type="ECO:0000256" key="1">
    <source>
        <dbReference type="SAM" id="MobiDB-lite"/>
    </source>
</evidence>
<feature type="region of interest" description="Disordered" evidence="1">
    <location>
        <begin position="470"/>
        <end position="493"/>
    </location>
</feature>
<dbReference type="OMA" id="NRDANKA"/>
<dbReference type="RefSeq" id="XP_013336436.1">
    <property type="nucleotide sequence ID" value="XM_013480982.1"/>
</dbReference>
<proteinExistence type="predicted"/>
<evidence type="ECO:0000259" key="2">
    <source>
        <dbReference type="Pfam" id="PF12146"/>
    </source>
</evidence>
<evidence type="ECO:0000313" key="3">
    <source>
        <dbReference type="EMBL" id="CDJ59791.1"/>
    </source>
</evidence>
<reference evidence="3" key="2">
    <citation type="submission" date="2013-10" db="EMBL/GenBank/DDBJ databases">
        <authorList>
            <person name="Aslett M."/>
        </authorList>
    </citation>
    <scope>NUCLEOTIDE SEQUENCE [LARGE SCALE GENOMIC DNA]</scope>
    <source>
        <strain evidence="3">Weybridge</strain>
    </source>
</reference>
<name>U6M6Y9_EIMMA</name>
<reference evidence="3" key="1">
    <citation type="submission" date="2013-10" db="EMBL/GenBank/DDBJ databases">
        <title>Genomic analysis of the causative agents of coccidiosis in chickens.</title>
        <authorList>
            <person name="Reid A.J."/>
            <person name="Blake D."/>
            <person name="Billington K."/>
            <person name="Browne H."/>
            <person name="Dunn M."/>
            <person name="Hung S."/>
            <person name="Kawahara F."/>
            <person name="Miranda-Saavedra D."/>
            <person name="Mourier T."/>
            <person name="Nagra H."/>
            <person name="Otto T.D."/>
            <person name="Rawlings N."/>
            <person name="Sanchez A."/>
            <person name="Sanders M."/>
            <person name="Subramaniam C."/>
            <person name="Tay Y."/>
            <person name="Dear P."/>
            <person name="Doerig C."/>
            <person name="Gruber A."/>
            <person name="Parkinson J."/>
            <person name="Shirley M."/>
            <person name="Wan K.L."/>
            <person name="Berriman M."/>
            <person name="Tomley F."/>
            <person name="Pain A."/>
        </authorList>
    </citation>
    <scope>NUCLEOTIDE SEQUENCE [LARGE SCALE GENOMIC DNA]</scope>
    <source>
        <strain evidence="3">Weybridge</strain>
    </source>
</reference>
<dbReference type="SUPFAM" id="SSF53474">
    <property type="entry name" value="alpha/beta-Hydrolases"/>
    <property type="match status" value="1"/>
</dbReference>
<dbReference type="Proteomes" id="UP000030763">
    <property type="component" value="Unassembled WGS sequence"/>
</dbReference>
<dbReference type="InterPro" id="IPR029058">
    <property type="entry name" value="AB_hydrolase_fold"/>
</dbReference>
<dbReference type="GeneID" id="25334462"/>